<dbReference type="CDD" id="cd03768">
    <property type="entry name" value="SR_ResInv"/>
    <property type="match status" value="1"/>
</dbReference>
<organism evidence="3 6">
    <name type="scientific">Mycolicibacterium rufum</name>
    <dbReference type="NCBI Taxonomy" id="318424"/>
    <lineage>
        <taxon>Bacteria</taxon>
        <taxon>Bacillati</taxon>
        <taxon>Actinomycetota</taxon>
        <taxon>Actinomycetes</taxon>
        <taxon>Mycobacteriales</taxon>
        <taxon>Mycobacteriaceae</taxon>
        <taxon>Mycolicibacterium</taxon>
    </lineage>
</organism>
<evidence type="ECO:0000259" key="2">
    <source>
        <dbReference type="PROSITE" id="PS51736"/>
    </source>
</evidence>
<dbReference type="Proteomes" id="UP001140272">
    <property type="component" value="Unassembled WGS sequence"/>
</dbReference>
<dbReference type="Proteomes" id="UP001055159">
    <property type="component" value="Chromosome"/>
</dbReference>
<dbReference type="RefSeq" id="WP_043411596.1">
    <property type="nucleotide sequence ID" value="NZ_CP092427.2"/>
</dbReference>
<evidence type="ECO:0000313" key="3">
    <source>
        <dbReference type="EMBL" id="MCV7070216.1"/>
    </source>
</evidence>
<dbReference type="InterPro" id="IPR050639">
    <property type="entry name" value="SSR_resolvase"/>
</dbReference>
<reference evidence="3" key="2">
    <citation type="journal article" date="2022" name="BMC Genomics">
        <title>Comparative genome analysis of mycobacteria focusing on tRNA and non-coding RNA.</title>
        <authorList>
            <person name="Behra P.R.K."/>
            <person name="Pettersson B.M.F."/>
            <person name="Ramesh M."/>
            <person name="Das S."/>
            <person name="Dasgupta S."/>
            <person name="Kirsebom L.A."/>
        </authorList>
    </citation>
    <scope>NUCLEOTIDE SEQUENCE</scope>
    <source>
        <strain evidence="3">DSM 45406</strain>
    </source>
</reference>
<evidence type="ECO:0000313" key="6">
    <source>
        <dbReference type="Proteomes" id="UP001140272"/>
    </source>
</evidence>
<dbReference type="PROSITE" id="PS51736">
    <property type="entry name" value="RECOMBINASES_3"/>
    <property type="match status" value="1"/>
</dbReference>
<dbReference type="AlphaFoldDB" id="A0A9X2XV46"/>
<proteinExistence type="inferred from homology"/>
<reference evidence="3" key="1">
    <citation type="submission" date="2020-07" db="EMBL/GenBank/DDBJ databases">
        <authorList>
            <person name="Pettersson B.M.F."/>
            <person name="Behra P.R.K."/>
            <person name="Ramesh M."/>
            <person name="Das S."/>
            <person name="Dasgupta S."/>
            <person name="Kirsebom L.A."/>
        </authorList>
    </citation>
    <scope>NUCLEOTIDE SEQUENCE</scope>
    <source>
        <strain evidence="3">DSM 45406</strain>
    </source>
</reference>
<dbReference type="Pfam" id="PF00239">
    <property type="entry name" value="Resolvase"/>
    <property type="match status" value="1"/>
</dbReference>
<dbReference type="GO" id="GO:0003677">
    <property type="term" value="F:DNA binding"/>
    <property type="evidence" value="ECO:0007669"/>
    <property type="project" value="InterPro"/>
</dbReference>
<dbReference type="PANTHER" id="PTHR30461:SF26">
    <property type="entry name" value="RESOLVASE HOMOLOG YNEB"/>
    <property type="match status" value="1"/>
</dbReference>
<dbReference type="GO" id="GO:0000150">
    <property type="term" value="F:DNA strand exchange activity"/>
    <property type="evidence" value="ECO:0007669"/>
    <property type="project" value="InterPro"/>
</dbReference>
<evidence type="ECO:0000313" key="5">
    <source>
        <dbReference type="Proteomes" id="UP001055159"/>
    </source>
</evidence>
<dbReference type="PANTHER" id="PTHR30461">
    <property type="entry name" value="DNA-INVERTASE FROM LAMBDOID PROPHAGE"/>
    <property type="match status" value="1"/>
</dbReference>
<dbReference type="SMART" id="SM00857">
    <property type="entry name" value="Resolvase"/>
    <property type="match status" value="1"/>
</dbReference>
<dbReference type="EMBL" id="JACKRN010000228">
    <property type="protein sequence ID" value="MCV7070216.1"/>
    <property type="molecule type" value="Genomic_DNA"/>
</dbReference>
<dbReference type="EMBL" id="CP092427">
    <property type="protein sequence ID" value="ULP35629.1"/>
    <property type="molecule type" value="Genomic_DNA"/>
</dbReference>
<name>A0A9X2XV46_9MYCO</name>
<evidence type="ECO:0000256" key="1">
    <source>
        <dbReference type="ARBA" id="ARBA00009913"/>
    </source>
</evidence>
<comment type="similarity">
    <text evidence="1">Belongs to the site-specific recombinase resolvase family.</text>
</comment>
<feature type="domain" description="Resolvase/invertase-type recombinase catalytic" evidence="2">
    <location>
        <begin position="3"/>
        <end position="131"/>
    </location>
</feature>
<evidence type="ECO:0000313" key="4">
    <source>
        <dbReference type="EMBL" id="ULP35629.1"/>
    </source>
</evidence>
<dbReference type="InterPro" id="IPR006119">
    <property type="entry name" value="Resolv_N"/>
</dbReference>
<gene>
    <name evidence="3" type="ORF">H7H73_06635</name>
    <name evidence="4" type="ORF">MJO55_20570</name>
</gene>
<keyword evidence="5" id="KW-1185">Reference proteome</keyword>
<dbReference type="Gene3D" id="3.40.50.1390">
    <property type="entry name" value="Resolvase, N-terminal catalytic domain"/>
    <property type="match status" value="1"/>
</dbReference>
<reference evidence="4" key="3">
    <citation type="submission" date="2022-08" db="EMBL/GenBank/DDBJ databases">
        <title>Whole genome sequencing of non-tuberculosis mycobacteria type-strains.</title>
        <authorList>
            <person name="Igarashi Y."/>
            <person name="Osugi A."/>
            <person name="Mitarai S."/>
        </authorList>
    </citation>
    <scope>NUCLEOTIDE SEQUENCE</scope>
    <source>
        <strain evidence="4">JCM 16372</strain>
    </source>
</reference>
<accession>A0A9X2XV46</accession>
<dbReference type="SUPFAM" id="SSF53041">
    <property type="entry name" value="Resolvase-like"/>
    <property type="match status" value="1"/>
</dbReference>
<sequence length="131" mass="13476">MTVTLGYATAGRPCGDLEDQLAELAAAGVDPRRIFTDRTAGSADKMRAGLLAMLSYARSGDVVVVVALEQLGRSVAEVAQTVADLTTRGITLRCLRTGLDTASATGRVVAGVLTDLAALDAVSDGETAHRS</sequence>
<dbReference type="InterPro" id="IPR036162">
    <property type="entry name" value="Resolvase-like_N_sf"/>
</dbReference>
<protein>
    <submittedName>
        <fullName evidence="3">Recombinase family protein</fullName>
    </submittedName>
</protein>